<protein>
    <submittedName>
        <fullName evidence="8">RRM domain-containing protein</fullName>
    </submittedName>
</protein>
<evidence type="ECO:0000256" key="1">
    <source>
        <dbReference type="ARBA" id="ARBA00022737"/>
    </source>
</evidence>
<dbReference type="WBParaSite" id="BTMF_0000142701-mRNA-1">
    <property type="protein sequence ID" value="BTMF_0000142701-mRNA-1"/>
    <property type="gene ID" value="BTMF_0000142701"/>
</dbReference>
<evidence type="ECO:0000313" key="8">
    <source>
        <dbReference type="WBParaSite" id="BTMF_0000142701-mRNA-1"/>
    </source>
</evidence>
<dbReference type="GO" id="GO:0003723">
    <property type="term" value="F:RNA binding"/>
    <property type="evidence" value="ECO:0007669"/>
    <property type="project" value="UniProtKB-UniRule"/>
</dbReference>
<dbReference type="CDD" id="cd12254">
    <property type="entry name" value="RRM_hnRNPH_ESRPs_RBM12_like"/>
    <property type="match status" value="2"/>
</dbReference>
<proteinExistence type="predicted"/>
<dbReference type="InterPro" id="IPR012677">
    <property type="entry name" value="Nucleotide-bd_a/b_plait_sf"/>
</dbReference>
<feature type="domain" description="RRM" evidence="5">
    <location>
        <begin position="178"/>
        <end position="240"/>
    </location>
</feature>
<gene>
    <name evidence="6" type="ORF">BTMF_LOCUS769</name>
</gene>
<evidence type="ECO:0000256" key="3">
    <source>
        <dbReference type="PROSITE-ProRule" id="PRU00176"/>
    </source>
</evidence>
<dbReference type="PROSITE" id="PS50102">
    <property type="entry name" value="RRM"/>
    <property type="match status" value="1"/>
</dbReference>
<keyword evidence="1" id="KW-0677">Repeat</keyword>
<dbReference type="EMBL" id="UZAG01000483">
    <property type="protein sequence ID" value="VDO08574.1"/>
    <property type="molecule type" value="Genomic_DNA"/>
</dbReference>
<dbReference type="Gene3D" id="3.30.70.330">
    <property type="match status" value="2"/>
</dbReference>
<name>A0A0R3Q537_9BILA</name>
<dbReference type="SMART" id="SM00360">
    <property type="entry name" value="RRM"/>
    <property type="match status" value="2"/>
</dbReference>
<dbReference type="AlphaFoldDB" id="A0A0R3Q537"/>
<evidence type="ECO:0000256" key="2">
    <source>
        <dbReference type="ARBA" id="ARBA00022884"/>
    </source>
</evidence>
<dbReference type="InterPro" id="IPR000504">
    <property type="entry name" value="RRM_dom"/>
</dbReference>
<dbReference type="PANTHER" id="PTHR13976">
    <property type="entry name" value="HETEROGENEOUS NUCLEAR RIBONUCLEOPROTEIN-RELATED"/>
    <property type="match status" value="1"/>
</dbReference>
<dbReference type="InterPro" id="IPR035979">
    <property type="entry name" value="RBD_domain_sf"/>
</dbReference>
<reference evidence="8" key="1">
    <citation type="submission" date="2017-02" db="UniProtKB">
        <authorList>
            <consortium name="WormBaseParasite"/>
        </authorList>
    </citation>
    <scope>IDENTIFICATION</scope>
</reference>
<keyword evidence="2 3" id="KW-0694">RNA-binding</keyword>
<accession>A0A0R3Q537</accession>
<reference evidence="6 7" key="2">
    <citation type="submission" date="2018-11" db="EMBL/GenBank/DDBJ databases">
        <authorList>
            <consortium name="Pathogen Informatics"/>
        </authorList>
    </citation>
    <scope>NUCLEOTIDE SEQUENCE [LARGE SCALE GENOMIC DNA]</scope>
</reference>
<evidence type="ECO:0000313" key="6">
    <source>
        <dbReference type="EMBL" id="VDO08574.1"/>
    </source>
</evidence>
<organism evidence="8">
    <name type="scientific">Brugia timori</name>
    <dbReference type="NCBI Taxonomy" id="42155"/>
    <lineage>
        <taxon>Eukaryota</taxon>
        <taxon>Metazoa</taxon>
        <taxon>Ecdysozoa</taxon>
        <taxon>Nematoda</taxon>
        <taxon>Chromadorea</taxon>
        <taxon>Rhabditida</taxon>
        <taxon>Spirurina</taxon>
        <taxon>Spiruromorpha</taxon>
        <taxon>Filarioidea</taxon>
        <taxon>Onchocercidae</taxon>
        <taxon>Brugia</taxon>
    </lineage>
</organism>
<dbReference type="InterPro" id="IPR050666">
    <property type="entry name" value="ESRP"/>
</dbReference>
<evidence type="ECO:0000313" key="7">
    <source>
        <dbReference type="Proteomes" id="UP000280834"/>
    </source>
</evidence>
<dbReference type="Pfam" id="PF00076">
    <property type="entry name" value="RRM_1"/>
    <property type="match status" value="1"/>
</dbReference>
<dbReference type="Proteomes" id="UP000280834">
    <property type="component" value="Unassembled WGS sequence"/>
</dbReference>
<dbReference type="STRING" id="42155.A0A0R3Q537"/>
<sequence length="240" mass="27221">MEVECLGQLRGISIMEEEKNEQSEAIVEETAEIETKAEAPEGEIEKTDTEQTAETTTRNKEIDPNTSNYIRLRGLPFSAKEDDVRAFLEVSCSCNINIWFLGLEVKSVTFTLTSMGRASGECYVELVDKVAAEEAKRFDKQEMNNRYIEVFNVTESEVVWMTRHNVIRKGDQDTPYNFVVRLRGIPFSATNNDVKEFFSGLEVADVVIDKELGGRPSGEAFVRFASKQHAEMALERNRNN</sequence>
<evidence type="ECO:0000256" key="4">
    <source>
        <dbReference type="SAM" id="MobiDB-lite"/>
    </source>
</evidence>
<feature type="compositionally biased region" description="Basic and acidic residues" evidence="4">
    <location>
        <begin position="33"/>
        <end position="49"/>
    </location>
</feature>
<feature type="region of interest" description="Disordered" evidence="4">
    <location>
        <begin position="32"/>
        <end position="59"/>
    </location>
</feature>
<keyword evidence="7" id="KW-1185">Reference proteome</keyword>
<evidence type="ECO:0000259" key="5">
    <source>
        <dbReference type="PROSITE" id="PS50102"/>
    </source>
</evidence>
<dbReference type="SUPFAM" id="SSF54928">
    <property type="entry name" value="RNA-binding domain, RBD"/>
    <property type="match status" value="1"/>
</dbReference>